<feature type="region of interest" description="Disordered" evidence="1">
    <location>
        <begin position="52"/>
        <end position="72"/>
    </location>
</feature>
<dbReference type="Proteomes" id="UP000324705">
    <property type="component" value="Chromosome 4B"/>
</dbReference>
<keyword evidence="3" id="KW-1185">Reference proteome</keyword>
<evidence type="ECO:0000256" key="1">
    <source>
        <dbReference type="SAM" id="MobiDB-lite"/>
    </source>
</evidence>
<gene>
    <name evidence="2" type="ORF">TRITD_4Bv1G067440</name>
</gene>
<protein>
    <recommendedName>
        <fullName evidence="4">ATP-cone domain-containing protein</fullName>
    </recommendedName>
</protein>
<sequence>MYVVKQDGRTETVHFDKITVQLKKLSYGHFDKSTATPCSSRKRSALGYTWVSPPASSTSSPPRPLPRSPPPSLTMPPYVPSFDLSLPFRSVPFPPHGARVHVSCLTYVRVWFFCSSRRGLLCPTYRQVEIVCVALVNKEHSCRKVQERIGKLVSFSLVSEK</sequence>
<evidence type="ECO:0008006" key="4">
    <source>
        <dbReference type="Google" id="ProtNLM"/>
    </source>
</evidence>
<dbReference type="EMBL" id="LT934118">
    <property type="protein sequence ID" value="VAI04719.1"/>
    <property type="molecule type" value="Genomic_DNA"/>
</dbReference>
<dbReference type="AlphaFoldDB" id="A0A9R0T087"/>
<dbReference type="Gramene" id="TRITD4Bv1G067440.2">
    <property type="protein sequence ID" value="TRITD4Bv1G067440.2"/>
    <property type="gene ID" value="TRITD4Bv1G067440"/>
</dbReference>
<evidence type="ECO:0000313" key="2">
    <source>
        <dbReference type="EMBL" id="VAI04719.1"/>
    </source>
</evidence>
<name>A0A9R0T087_TRITD</name>
<dbReference type="OMA" id="CLTYVRV"/>
<accession>A0A9R0T087</accession>
<feature type="compositionally biased region" description="Pro residues" evidence="1">
    <location>
        <begin position="61"/>
        <end position="72"/>
    </location>
</feature>
<proteinExistence type="predicted"/>
<reference evidence="2 3" key="1">
    <citation type="submission" date="2017-09" db="EMBL/GenBank/DDBJ databases">
        <authorList>
            <consortium name="International Durum Wheat Genome Sequencing Consortium (IDWGSC)"/>
            <person name="Milanesi L."/>
        </authorList>
    </citation>
    <scope>NUCLEOTIDE SEQUENCE [LARGE SCALE GENOMIC DNA]</scope>
    <source>
        <strain evidence="3">cv. Svevo</strain>
    </source>
</reference>
<organism evidence="2 3">
    <name type="scientific">Triticum turgidum subsp. durum</name>
    <name type="common">Durum wheat</name>
    <name type="synonym">Triticum durum</name>
    <dbReference type="NCBI Taxonomy" id="4567"/>
    <lineage>
        <taxon>Eukaryota</taxon>
        <taxon>Viridiplantae</taxon>
        <taxon>Streptophyta</taxon>
        <taxon>Embryophyta</taxon>
        <taxon>Tracheophyta</taxon>
        <taxon>Spermatophyta</taxon>
        <taxon>Magnoliopsida</taxon>
        <taxon>Liliopsida</taxon>
        <taxon>Poales</taxon>
        <taxon>Poaceae</taxon>
        <taxon>BOP clade</taxon>
        <taxon>Pooideae</taxon>
        <taxon>Triticodae</taxon>
        <taxon>Triticeae</taxon>
        <taxon>Triticinae</taxon>
        <taxon>Triticum</taxon>
    </lineage>
</organism>
<evidence type="ECO:0000313" key="3">
    <source>
        <dbReference type="Proteomes" id="UP000324705"/>
    </source>
</evidence>